<dbReference type="SUPFAM" id="SSF88659">
    <property type="entry name" value="Sigma3 and sigma4 domains of RNA polymerase sigma factors"/>
    <property type="match status" value="1"/>
</dbReference>
<feature type="domain" description="RNA polymerase sigma factor 70 region 4 type 2" evidence="1">
    <location>
        <begin position="140"/>
        <end position="191"/>
    </location>
</feature>
<dbReference type="Proteomes" id="UP001239782">
    <property type="component" value="Chromosome"/>
</dbReference>
<dbReference type="PANTHER" id="PTHR47756">
    <property type="entry name" value="BLL6612 PROTEIN-RELATED"/>
    <property type="match status" value="1"/>
</dbReference>
<dbReference type="Gene3D" id="1.10.1740.10">
    <property type="match status" value="1"/>
</dbReference>
<organism evidence="3 4">
    <name type="scientific">Pleionea litopenaei</name>
    <dbReference type="NCBI Taxonomy" id="3070815"/>
    <lineage>
        <taxon>Bacteria</taxon>
        <taxon>Pseudomonadati</taxon>
        <taxon>Pseudomonadota</taxon>
        <taxon>Gammaproteobacteria</taxon>
        <taxon>Oceanospirillales</taxon>
        <taxon>Pleioneaceae</taxon>
        <taxon>Pleionea</taxon>
    </lineage>
</organism>
<dbReference type="KEGG" id="plei:Q9312_03185"/>
<feature type="domain" description="DUF6596" evidence="2">
    <location>
        <begin position="209"/>
        <end position="309"/>
    </location>
</feature>
<evidence type="ECO:0000259" key="1">
    <source>
        <dbReference type="Pfam" id="PF08281"/>
    </source>
</evidence>
<keyword evidence="4" id="KW-1185">Reference proteome</keyword>
<dbReference type="Pfam" id="PF20239">
    <property type="entry name" value="DUF6596"/>
    <property type="match status" value="1"/>
</dbReference>
<accession>A0AA51RUN6</accession>
<dbReference type="AlphaFoldDB" id="A0AA51RUN6"/>
<dbReference type="PANTHER" id="PTHR47756:SF1">
    <property type="entry name" value="BLL0085 PROTEIN"/>
    <property type="match status" value="1"/>
</dbReference>
<dbReference type="Pfam" id="PF08281">
    <property type="entry name" value="Sigma70_r4_2"/>
    <property type="match status" value="1"/>
</dbReference>
<evidence type="ECO:0000259" key="2">
    <source>
        <dbReference type="Pfam" id="PF20239"/>
    </source>
</evidence>
<evidence type="ECO:0000313" key="4">
    <source>
        <dbReference type="Proteomes" id="UP001239782"/>
    </source>
</evidence>
<dbReference type="GO" id="GO:0006352">
    <property type="term" value="P:DNA-templated transcription initiation"/>
    <property type="evidence" value="ECO:0007669"/>
    <property type="project" value="InterPro"/>
</dbReference>
<gene>
    <name evidence="3" type="ORF">Q9312_03185</name>
</gene>
<dbReference type="GO" id="GO:0003677">
    <property type="term" value="F:DNA binding"/>
    <property type="evidence" value="ECO:0007669"/>
    <property type="project" value="InterPro"/>
</dbReference>
<dbReference type="InterPro" id="IPR013324">
    <property type="entry name" value="RNA_pol_sigma_r3/r4-like"/>
</dbReference>
<dbReference type="EMBL" id="CP133548">
    <property type="protein sequence ID" value="WMS87932.1"/>
    <property type="molecule type" value="Genomic_DNA"/>
</dbReference>
<dbReference type="GO" id="GO:0016987">
    <property type="term" value="F:sigma factor activity"/>
    <property type="evidence" value="ECO:0007669"/>
    <property type="project" value="InterPro"/>
</dbReference>
<reference evidence="3 4" key="1">
    <citation type="submission" date="2023-08" db="EMBL/GenBank/DDBJ databases">
        <title>Pleionea litopenaei sp. nov., isolated from stomach of juvenile Litopenaeus vannamei.</title>
        <authorList>
            <person name="Rho A.M."/>
            <person name="Hwang C.Y."/>
        </authorList>
    </citation>
    <scope>NUCLEOTIDE SEQUENCE [LARGE SCALE GENOMIC DNA]</scope>
    <source>
        <strain evidence="3 4">HL-JVS1</strain>
    </source>
</reference>
<name>A0AA51RUN6_9GAMM</name>
<dbReference type="InterPro" id="IPR046531">
    <property type="entry name" value="DUF6596"/>
</dbReference>
<dbReference type="SUPFAM" id="SSF88946">
    <property type="entry name" value="Sigma2 domain of RNA polymerase sigma factors"/>
    <property type="match status" value="1"/>
</dbReference>
<dbReference type="InterPro" id="IPR013249">
    <property type="entry name" value="RNA_pol_sigma70_r4_t2"/>
</dbReference>
<protein>
    <submittedName>
        <fullName evidence="3">Sigma factor-like helix-turn-helix DNA-binding protein</fullName>
    </submittedName>
</protein>
<dbReference type="InterPro" id="IPR013325">
    <property type="entry name" value="RNA_pol_sigma_r2"/>
</dbReference>
<dbReference type="RefSeq" id="WP_309203100.1">
    <property type="nucleotide sequence ID" value="NZ_CP133548.1"/>
</dbReference>
<sequence length="446" mass="50770">MKDLNIRNKPVQKTKSATAQVSGNSAFINTSIKIAYPQVLSKLITKLNDISLAEDALHLAVEKALVSWQKDMPRSAAAWLITVAYRCAIDTIRHQQKTTNISNDSSLESSYDLEDSLIYTEDFNESALRLSFPDDLLRLIFTSCHPALEQKTQMALTLKHVLNFSNLDVANALVTSESNVQQRLVRAKKKIASSGIVYEVPKPAYWKERIHAVLNTIYLLFNEGYFTTRENTLINRSLCREAIYLARLLHKCCPKEPEATGLLALLLQLNARADARTDENLELLTLQEQNRSLWDQNAIVEGNHLTEKALKLGKGTPFAIQAAIASLHNQAKSFEETDWLQIVFLYQKLRSQTTNPVVELNYWVAFSELPTHIFPNALEHAINQIHQLSNVLTDYRHYHTVLAGLYFKFSNFKTALKHFNLAYRIAISSQQKNFIKKRIAICKLNR</sequence>
<evidence type="ECO:0000313" key="3">
    <source>
        <dbReference type="EMBL" id="WMS87932.1"/>
    </source>
</evidence>
<proteinExistence type="predicted"/>